<dbReference type="EMBL" id="CP053923">
    <property type="protein sequence ID" value="QNT68734.1"/>
    <property type="molecule type" value="Genomic_DNA"/>
</dbReference>
<organism evidence="4 5">
    <name type="scientific">Defluviicoccus vanus</name>
    <dbReference type="NCBI Taxonomy" id="111831"/>
    <lineage>
        <taxon>Bacteria</taxon>
        <taxon>Pseudomonadati</taxon>
        <taxon>Pseudomonadota</taxon>
        <taxon>Alphaproteobacteria</taxon>
        <taxon>Rhodospirillales</taxon>
        <taxon>Rhodospirillaceae</taxon>
        <taxon>Defluviicoccus</taxon>
    </lineage>
</organism>
<reference evidence="4 5" key="1">
    <citation type="submission" date="2020-05" db="EMBL/GenBank/DDBJ databases">
        <title>Complete closed genome sequence of Defluviicoccus vanus.</title>
        <authorList>
            <person name="Bessarab I."/>
            <person name="Arumugam K."/>
            <person name="Maszenan A.M."/>
            <person name="Seviour R.J."/>
            <person name="Williams R.B."/>
        </authorList>
    </citation>
    <scope>NUCLEOTIDE SEQUENCE [LARGE SCALE GENOMIC DNA]</scope>
    <source>
        <strain evidence="4 5">Ben 114</strain>
    </source>
</reference>
<dbReference type="InterPro" id="IPR001765">
    <property type="entry name" value="Carbonic_anhydrase"/>
</dbReference>
<dbReference type="Pfam" id="PF00484">
    <property type="entry name" value="Pro_CA"/>
    <property type="match status" value="1"/>
</dbReference>
<dbReference type="RefSeq" id="WP_190262168.1">
    <property type="nucleotide sequence ID" value="NZ_CP053923.1"/>
</dbReference>
<feature type="binding site" evidence="2">
    <location>
        <position position="155"/>
    </location>
    <ligand>
        <name>Zn(2+)</name>
        <dbReference type="ChEBI" id="CHEBI:29105"/>
    </ligand>
</feature>
<dbReference type="NCBIfam" id="NF011765">
    <property type="entry name" value="PRK15219.1"/>
    <property type="match status" value="1"/>
</dbReference>
<keyword evidence="2" id="KW-0862">Zinc</keyword>
<dbReference type="SUPFAM" id="SSF53056">
    <property type="entry name" value="beta-carbonic anhydrase, cab"/>
    <property type="match status" value="1"/>
</dbReference>
<protein>
    <submittedName>
        <fullName evidence="4">Carbonic anhydrase</fullName>
    </submittedName>
</protein>
<accession>A0A7H1MZ48</accession>
<feature type="binding site" evidence="2">
    <location>
        <position position="152"/>
    </location>
    <ligand>
        <name>Zn(2+)</name>
        <dbReference type="ChEBI" id="CHEBI:29105"/>
    </ligand>
</feature>
<feature type="binding site" evidence="2">
    <location>
        <position position="101"/>
    </location>
    <ligand>
        <name>Zn(2+)</name>
        <dbReference type="ChEBI" id="CHEBI:29105"/>
    </ligand>
</feature>
<name>A0A7H1MZ48_9PROT</name>
<dbReference type="Gene3D" id="3.40.1050.10">
    <property type="entry name" value="Carbonic anhydrase"/>
    <property type="match status" value="1"/>
</dbReference>
<dbReference type="PANTHER" id="PTHR11002">
    <property type="entry name" value="CARBONIC ANHYDRASE"/>
    <property type="match status" value="1"/>
</dbReference>
<dbReference type="Proteomes" id="UP000516369">
    <property type="component" value="Chromosome"/>
</dbReference>
<gene>
    <name evidence="4" type="ORF">HQ394_04315</name>
</gene>
<feature type="chain" id="PRO_5028819236" evidence="3">
    <location>
        <begin position="38"/>
        <end position="247"/>
    </location>
</feature>
<evidence type="ECO:0000313" key="4">
    <source>
        <dbReference type="EMBL" id="QNT68734.1"/>
    </source>
</evidence>
<feature type="signal peptide" evidence="3">
    <location>
        <begin position="1"/>
        <end position="37"/>
    </location>
</feature>
<keyword evidence="2" id="KW-0479">Metal-binding</keyword>
<dbReference type="InterPro" id="IPR006311">
    <property type="entry name" value="TAT_signal"/>
</dbReference>
<comment type="cofactor">
    <cofactor evidence="2">
        <name>Zn(2+)</name>
        <dbReference type="ChEBI" id="CHEBI:29105"/>
    </cofactor>
    <text evidence="2">Binds 1 zinc ion per subunit.</text>
</comment>
<evidence type="ECO:0000256" key="3">
    <source>
        <dbReference type="SAM" id="SignalP"/>
    </source>
</evidence>
<dbReference type="KEGG" id="dvn:HQ394_04315"/>
<dbReference type="InterPro" id="IPR036874">
    <property type="entry name" value="Carbonic_anhydrase_sf"/>
</dbReference>
<dbReference type="PROSITE" id="PS51318">
    <property type="entry name" value="TAT"/>
    <property type="match status" value="1"/>
</dbReference>
<dbReference type="GO" id="GO:0008270">
    <property type="term" value="F:zinc ion binding"/>
    <property type="evidence" value="ECO:0007669"/>
    <property type="project" value="InterPro"/>
</dbReference>
<dbReference type="CDD" id="cd03378">
    <property type="entry name" value="beta_CA_cladeC"/>
    <property type="match status" value="1"/>
</dbReference>
<dbReference type="PANTHER" id="PTHR11002:SF79">
    <property type="entry name" value="CARBONIC ANHYDRASE 2"/>
    <property type="match status" value="1"/>
</dbReference>
<proteinExistence type="inferred from homology"/>
<dbReference type="AlphaFoldDB" id="A0A7H1MZ48"/>
<evidence type="ECO:0000256" key="2">
    <source>
        <dbReference type="PIRSR" id="PIRSR601765-1"/>
    </source>
</evidence>
<comment type="similarity">
    <text evidence="1">Belongs to the beta-class carbonic anhydrase family.</text>
</comment>
<evidence type="ECO:0000256" key="1">
    <source>
        <dbReference type="ARBA" id="ARBA00006217"/>
    </source>
</evidence>
<keyword evidence="5" id="KW-1185">Reference proteome</keyword>
<keyword evidence="3" id="KW-0732">Signal</keyword>
<evidence type="ECO:0000313" key="5">
    <source>
        <dbReference type="Proteomes" id="UP000516369"/>
    </source>
</evidence>
<sequence length="247" mass="25857">MNNLAHDRRGFLKMAGSTLFAAGAASSLATVAVPAGAAEPEAVTQTQQTQAAITPQQALQMLKDGNERFVAGKMLRRDLMQQVKATGGGQFPFAAIVGCIDSRASNELIFDQGIGDIFSARIAGNFVNDDILGSIEFACAAAGAKLVLVIGHTECGAIMGACDDVVLGNLTQTLANIKPAVAAVSGFDADRTSSNHAFVQAVADKNVVLTMERIRQRSAILREMAEQGKIAIAGAMYDVHTGKVVFM</sequence>
<feature type="binding site" evidence="2">
    <location>
        <position position="99"/>
    </location>
    <ligand>
        <name>Zn(2+)</name>
        <dbReference type="ChEBI" id="CHEBI:29105"/>
    </ligand>
</feature>
<dbReference type="GO" id="GO:0004089">
    <property type="term" value="F:carbonate dehydratase activity"/>
    <property type="evidence" value="ECO:0007669"/>
    <property type="project" value="InterPro"/>
</dbReference>
<dbReference type="SMART" id="SM00947">
    <property type="entry name" value="Pro_CA"/>
    <property type="match status" value="1"/>
</dbReference>